<dbReference type="PANTHER" id="PTHR33606">
    <property type="entry name" value="PROTEIN YCII"/>
    <property type="match status" value="1"/>
</dbReference>
<dbReference type="AlphaFoldDB" id="A0A5C2S3S6"/>
<keyword evidence="3" id="KW-1185">Reference proteome</keyword>
<dbReference type="InterPro" id="IPR005545">
    <property type="entry name" value="YCII"/>
</dbReference>
<dbReference type="Proteomes" id="UP000313359">
    <property type="component" value="Unassembled WGS sequence"/>
</dbReference>
<feature type="domain" description="YCII-related" evidence="1">
    <location>
        <begin position="12"/>
        <end position="119"/>
    </location>
</feature>
<reference evidence="2" key="1">
    <citation type="journal article" date="2018" name="Genome Biol. Evol.">
        <title>Genomics and development of Lentinus tigrinus, a white-rot wood-decaying mushroom with dimorphic fruiting bodies.</title>
        <authorList>
            <person name="Wu B."/>
            <person name="Xu Z."/>
            <person name="Knudson A."/>
            <person name="Carlson A."/>
            <person name="Chen N."/>
            <person name="Kovaka S."/>
            <person name="LaButti K."/>
            <person name="Lipzen A."/>
            <person name="Pennachio C."/>
            <person name="Riley R."/>
            <person name="Schakwitz W."/>
            <person name="Umezawa K."/>
            <person name="Ohm R.A."/>
            <person name="Grigoriev I.V."/>
            <person name="Nagy L.G."/>
            <person name="Gibbons J."/>
            <person name="Hibbett D."/>
        </authorList>
    </citation>
    <scope>NUCLEOTIDE SEQUENCE [LARGE SCALE GENOMIC DNA]</scope>
    <source>
        <strain evidence="2">ALCF2SS1-6</strain>
    </source>
</reference>
<proteinExistence type="predicted"/>
<sequence length="159" mass="17538">MSIPAALKKNYYLIQVPDLPNAQRAKHTPEHFAYFLPLMQSGRISASFPPFHSAVPLLHASLTLDTVVGGGLLPQTVQSSETDSAAKVSGSFLVIQADTTEHAWEALKGDVFWSSGEVVRRCPAFLLRRWTDDLNVFGLQWDREKATVTPVYVGVLTVE</sequence>
<dbReference type="Gene3D" id="3.30.70.1060">
    <property type="entry name" value="Dimeric alpha+beta barrel"/>
    <property type="match status" value="1"/>
</dbReference>
<dbReference type="Pfam" id="PF03795">
    <property type="entry name" value="YCII"/>
    <property type="match status" value="1"/>
</dbReference>
<dbReference type="PANTHER" id="PTHR33606:SF3">
    <property type="entry name" value="PROTEIN YCII"/>
    <property type="match status" value="1"/>
</dbReference>
<accession>A0A5C2S3S6</accession>
<evidence type="ECO:0000259" key="1">
    <source>
        <dbReference type="Pfam" id="PF03795"/>
    </source>
</evidence>
<gene>
    <name evidence="2" type="ORF">L227DRAFT_577503</name>
</gene>
<name>A0A5C2S3S6_9APHY</name>
<dbReference type="InterPro" id="IPR051807">
    <property type="entry name" value="Sec-metab_biosynth-assoc"/>
</dbReference>
<protein>
    <recommendedName>
        <fullName evidence="1">YCII-related domain-containing protein</fullName>
    </recommendedName>
</protein>
<dbReference type="EMBL" id="ML122277">
    <property type="protein sequence ID" value="RPD58152.1"/>
    <property type="molecule type" value="Genomic_DNA"/>
</dbReference>
<evidence type="ECO:0000313" key="3">
    <source>
        <dbReference type="Proteomes" id="UP000313359"/>
    </source>
</evidence>
<evidence type="ECO:0000313" key="2">
    <source>
        <dbReference type="EMBL" id="RPD58152.1"/>
    </source>
</evidence>
<dbReference type="OrthoDB" id="5519740at2759"/>
<organism evidence="2 3">
    <name type="scientific">Lentinus tigrinus ALCF2SS1-6</name>
    <dbReference type="NCBI Taxonomy" id="1328759"/>
    <lineage>
        <taxon>Eukaryota</taxon>
        <taxon>Fungi</taxon>
        <taxon>Dikarya</taxon>
        <taxon>Basidiomycota</taxon>
        <taxon>Agaricomycotina</taxon>
        <taxon>Agaricomycetes</taxon>
        <taxon>Polyporales</taxon>
        <taxon>Polyporaceae</taxon>
        <taxon>Lentinus</taxon>
    </lineage>
</organism>